<evidence type="ECO:0000256" key="9">
    <source>
        <dbReference type="RuleBase" id="RU003686"/>
    </source>
</evidence>
<keyword evidence="8" id="KW-1015">Disulfide bond</keyword>
<dbReference type="OMA" id="CFGIKLD"/>
<accession>A0A9F2REA7</accession>
<protein>
    <submittedName>
        <fullName evidence="12">C-type natriuretic peptide 1-like</fullName>
    </submittedName>
</protein>
<feature type="compositionally biased region" description="Pro residues" evidence="10">
    <location>
        <begin position="54"/>
        <end position="77"/>
    </location>
</feature>
<keyword evidence="4" id="KW-0372">Hormone</keyword>
<dbReference type="KEGG" id="pbi:103062427"/>
<evidence type="ECO:0000256" key="7">
    <source>
        <dbReference type="ARBA" id="ARBA00022924"/>
    </source>
</evidence>
<comment type="subcellular location">
    <subcellularLocation>
        <location evidence="1 9">Secreted</location>
    </subcellularLocation>
</comment>
<evidence type="ECO:0000256" key="1">
    <source>
        <dbReference type="ARBA" id="ARBA00004613"/>
    </source>
</evidence>
<organism evidence="11 12">
    <name type="scientific">Python bivittatus</name>
    <name type="common">Burmese python</name>
    <name type="synonym">Python molurus bivittatus</name>
    <dbReference type="NCBI Taxonomy" id="176946"/>
    <lineage>
        <taxon>Eukaryota</taxon>
        <taxon>Metazoa</taxon>
        <taxon>Chordata</taxon>
        <taxon>Craniata</taxon>
        <taxon>Vertebrata</taxon>
        <taxon>Euteleostomi</taxon>
        <taxon>Lepidosauria</taxon>
        <taxon>Squamata</taxon>
        <taxon>Bifurcata</taxon>
        <taxon>Unidentata</taxon>
        <taxon>Episquamata</taxon>
        <taxon>Toxicofera</taxon>
        <taxon>Serpentes</taxon>
        <taxon>Henophidia</taxon>
        <taxon>Pythonidae</taxon>
        <taxon>Python</taxon>
    </lineage>
</organism>
<evidence type="ECO:0000313" key="11">
    <source>
        <dbReference type="Proteomes" id="UP000695026"/>
    </source>
</evidence>
<comment type="similarity">
    <text evidence="9">Belongs to the natriuretic peptide family.</text>
</comment>
<dbReference type="GO" id="GO:0006182">
    <property type="term" value="P:cGMP biosynthetic process"/>
    <property type="evidence" value="ECO:0007669"/>
    <property type="project" value="TreeGrafter"/>
</dbReference>
<keyword evidence="7" id="KW-0382">Hypotensive agent</keyword>
<keyword evidence="5" id="KW-0732">Signal</keyword>
<evidence type="ECO:0000256" key="8">
    <source>
        <dbReference type="ARBA" id="ARBA00023157"/>
    </source>
</evidence>
<dbReference type="SMART" id="SM00183">
    <property type="entry name" value="NAT_PEP"/>
    <property type="match status" value="1"/>
</dbReference>
<proteinExistence type="inferred from homology"/>
<evidence type="ECO:0000256" key="4">
    <source>
        <dbReference type="ARBA" id="ARBA00022702"/>
    </source>
</evidence>
<dbReference type="InterPro" id="IPR000663">
    <property type="entry name" value="Natr_peptide"/>
</dbReference>
<dbReference type="AlphaFoldDB" id="A0A9F2REA7"/>
<reference evidence="12" key="1">
    <citation type="submission" date="2025-08" db="UniProtKB">
        <authorList>
            <consortium name="RefSeq"/>
        </authorList>
    </citation>
    <scope>IDENTIFICATION</scope>
    <source>
        <tissue evidence="12">Liver</tissue>
    </source>
</reference>
<evidence type="ECO:0000313" key="12">
    <source>
        <dbReference type="RefSeq" id="XP_007443632.1"/>
    </source>
</evidence>
<keyword evidence="6 9" id="KW-0838">Vasoactive</keyword>
<evidence type="ECO:0000256" key="10">
    <source>
        <dbReference type="SAM" id="MobiDB-lite"/>
    </source>
</evidence>
<dbReference type="PANTHER" id="PTHR12167:SF4">
    <property type="entry name" value="NATRIURETIC PEPTIDE C-LIKE PROTEIN"/>
    <property type="match status" value="1"/>
</dbReference>
<dbReference type="InterPro" id="IPR002406">
    <property type="entry name" value="C_natriurtcpep"/>
</dbReference>
<dbReference type="GO" id="GO:0008217">
    <property type="term" value="P:regulation of blood pressure"/>
    <property type="evidence" value="ECO:0007669"/>
    <property type="project" value="UniProtKB-KW"/>
</dbReference>
<dbReference type="GO" id="GO:0090729">
    <property type="term" value="F:toxin activity"/>
    <property type="evidence" value="ECO:0007669"/>
    <property type="project" value="UniProtKB-KW"/>
</dbReference>
<keyword evidence="2" id="KW-0964">Secreted</keyword>
<feature type="region of interest" description="Disordered" evidence="10">
    <location>
        <begin position="54"/>
        <end position="78"/>
    </location>
</feature>
<evidence type="ECO:0000256" key="3">
    <source>
        <dbReference type="ARBA" id="ARBA00022656"/>
    </source>
</evidence>
<dbReference type="PRINTS" id="PR00713">
    <property type="entry name" value="CNATPEPTIDE"/>
</dbReference>
<name>A0A9F2REA7_PYTBI</name>
<sequence length="124" mass="13139">MAWHKASCGAGAGGSWLTISSSLPRTSSSSLQRMLEILGQDLVLLLSGSEAGPPLLPLGSSPPPLRGQPSPRPPTLPPEHRWLHLLRDLAKMQRRLPGRPKKAASLGCFGVKLDRIGTFSGLGC</sequence>
<keyword evidence="3" id="KW-0800">Toxin</keyword>
<dbReference type="GO" id="GO:0005576">
    <property type="term" value="C:extracellular region"/>
    <property type="evidence" value="ECO:0007669"/>
    <property type="project" value="UniProtKB-SubCell"/>
</dbReference>
<gene>
    <name evidence="12" type="primary">LOC103062427</name>
</gene>
<evidence type="ECO:0000256" key="5">
    <source>
        <dbReference type="ARBA" id="ARBA00022729"/>
    </source>
</evidence>
<evidence type="ECO:0000256" key="6">
    <source>
        <dbReference type="ARBA" id="ARBA00022858"/>
    </source>
</evidence>
<dbReference type="GeneID" id="103062427"/>
<dbReference type="Proteomes" id="UP000695026">
    <property type="component" value="Unplaced"/>
</dbReference>
<dbReference type="GO" id="GO:0097746">
    <property type="term" value="P:blood vessel diameter maintenance"/>
    <property type="evidence" value="ECO:0007669"/>
    <property type="project" value="UniProtKB-KW"/>
</dbReference>
<dbReference type="PANTHER" id="PTHR12167">
    <property type="entry name" value="C-TYPE NATRIURETIC PEPTIDE"/>
    <property type="match status" value="1"/>
</dbReference>
<dbReference type="OrthoDB" id="8911465at2759"/>
<dbReference type="GO" id="GO:0005179">
    <property type="term" value="F:hormone activity"/>
    <property type="evidence" value="ECO:0007669"/>
    <property type="project" value="UniProtKB-KW"/>
</dbReference>
<keyword evidence="11" id="KW-1185">Reference proteome</keyword>
<dbReference type="PROSITE" id="PS00263">
    <property type="entry name" value="NATRIURETIC_PEPTIDE"/>
    <property type="match status" value="1"/>
</dbReference>
<dbReference type="InterPro" id="IPR030480">
    <property type="entry name" value="Natr_peptide_CS"/>
</dbReference>
<dbReference type="GO" id="GO:0007168">
    <property type="term" value="P:receptor guanylyl cyclase signaling pathway"/>
    <property type="evidence" value="ECO:0007669"/>
    <property type="project" value="TreeGrafter"/>
</dbReference>
<dbReference type="RefSeq" id="XP_007443632.1">
    <property type="nucleotide sequence ID" value="XM_007443570.1"/>
</dbReference>
<evidence type="ECO:0000256" key="2">
    <source>
        <dbReference type="ARBA" id="ARBA00022525"/>
    </source>
</evidence>
<dbReference type="Pfam" id="PF00212">
    <property type="entry name" value="ANP"/>
    <property type="match status" value="1"/>
</dbReference>